<name>A0ABR2MNE4_9ASPA</name>
<dbReference type="SUPFAM" id="SSF54713">
    <property type="entry name" value="Elongation factor Ts (EF-Ts), dimerisation domain"/>
    <property type="match status" value="1"/>
</dbReference>
<keyword evidence="2 3" id="KW-0648">Protein biosynthesis</keyword>
<evidence type="ECO:0000256" key="3">
    <source>
        <dbReference type="HAMAP-Rule" id="MF_03135"/>
    </source>
</evidence>
<dbReference type="NCBIfam" id="TIGR00116">
    <property type="entry name" value="tsf"/>
    <property type="match status" value="1"/>
</dbReference>
<comment type="subcellular location">
    <subcellularLocation>
        <location evidence="3">Mitochondrion</location>
    </subcellularLocation>
</comment>
<evidence type="ECO:0000313" key="5">
    <source>
        <dbReference type="EMBL" id="KAK8965516.1"/>
    </source>
</evidence>
<dbReference type="PANTHER" id="PTHR11741">
    <property type="entry name" value="ELONGATION FACTOR TS"/>
    <property type="match status" value="1"/>
</dbReference>
<dbReference type="HAMAP" id="MF_00050">
    <property type="entry name" value="EF_Ts"/>
    <property type="match status" value="1"/>
</dbReference>
<feature type="domain" description="Translation elongation factor EFTs/EF1B dimerisation" evidence="4">
    <location>
        <begin position="2"/>
        <end position="162"/>
    </location>
</feature>
<keyword evidence="6" id="KW-1185">Reference proteome</keyword>
<comment type="function">
    <text evidence="3">Associates with the EF-Tu.GDP complex and induces the exchange of GDP to GTP. It remains bound to the aminoacyl-tRNA.EF-Tu.GTP complex up to the GTP hydrolysis stage on the ribosome.</text>
</comment>
<sequence length="179" mass="19528">MVGENVKLRRGFAVSTMSHGVVCSYLHSSPQSGLGRIAGLLTMEAEDTKVSLDALKKVGFSLAMHIVAAKPLFLSRGDVSSEAIENERDIIKSQALNSGKSEIAMEKMMEGRLRKYFEEVVLLEQKFVMNDAIDIKNLLNDLSKEVGSSVKIGNFTRIEVGEGIQRVEDSSPSITAHTA</sequence>
<gene>
    <name evidence="3" type="primary">EFTS</name>
    <name evidence="5" type="ORF">KSP40_PGU017212</name>
</gene>
<organism evidence="5 6">
    <name type="scientific">Platanthera guangdongensis</name>
    <dbReference type="NCBI Taxonomy" id="2320717"/>
    <lineage>
        <taxon>Eukaryota</taxon>
        <taxon>Viridiplantae</taxon>
        <taxon>Streptophyta</taxon>
        <taxon>Embryophyta</taxon>
        <taxon>Tracheophyta</taxon>
        <taxon>Spermatophyta</taxon>
        <taxon>Magnoliopsida</taxon>
        <taxon>Liliopsida</taxon>
        <taxon>Asparagales</taxon>
        <taxon>Orchidaceae</taxon>
        <taxon>Orchidoideae</taxon>
        <taxon>Orchideae</taxon>
        <taxon>Orchidinae</taxon>
        <taxon>Platanthera</taxon>
    </lineage>
</organism>
<proteinExistence type="inferred from homology"/>
<dbReference type="InterPro" id="IPR036402">
    <property type="entry name" value="EF-Ts_dimer_sf"/>
</dbReference>
<dbReference type="Gene3D" id="3.30.479.20">
    <property type="entry name" value="Elongation factor Ts, dimerisation domain"/>
    <property type="match status" value="1"/>
</dbReference>
<dbReference type="Pfam" id="PF00889">
    <property type="entry name" value="EF_TS"/>
    <property type="match status" value="1"/>
</dbReference>
<evidence type="ECO:0000256" key="1">
    <source>
        <dbReference type="ARBA" id="ARBA00022768"/>
    </source>
</evidence>
<dbReference type="InterPro" id="IPR001816">
    <property type="entry name" value="Transl_elong_EFTs/EF1B"/>
</dbReference>
<dbReference type="EMBL" id="JBBWWR010000006">
    <property type="protein sequence ID" value="KAK8965516.1"/>
    <property type="molecule type" value="Genomic_DNA"/>
</dbReference>
<comment type="caution">
    <text evidence="5">The sequence shown here is derived from an EMBL/GenBank/DDBJ whole genome shotgun (WGS) entry which is preliminary data.</text>
</comment>
<reference evidence="5 6" key="1">
    <citation type="journal article" date="2022" name="Nat. Plants">
        <title>Genomes of leafy and leafless Platanthera orchids illuminate the evolution of mycoheterotrophy.</title>
        <authorList>
            <person name="Li M.H."/>
            <person name="Liu K.W."/>
            <person name="Li Z."/>
            <person name="Lu H.C."/>
            <person name="Ye Q.L."/>
            <person name="Zhang D."/>
            <person name="Wang J.Y."/>
            <person name="Li Y.F."/>
            <person name="Zhong Z.M."/>
            <person name="Liu X."/>
            <person name="Yu X."/>
            <person name="Liu D.K."/>
            <person name="Tu X.D."/>
            <person name="Liu B."/>
            <person name="Hao Y."/>
            <person name="Liao X.Y."/>
            <person name="Jiang Y.T."/>
            <person name="Sun W.H."/>
            <person name="Chen J."/>
            <person name="Chen Y.Q."/>
            <person name="Ai Y."/>
            <person name="Zhai J.W."/>
            <person name="Wu S.S."/>
            <person name="Zhou Z."/>
            <person name="Hsiao Y.Y."/>
            <person name="Wu W.L."/>
            <person name="Chen Y.Y."/>
            <person name="Lin Y.F."/>
            <person name="Hsu J.L."/>
            <person name="Li C.Y."/>
            <person name="Wang Z.W."/>
            <person name="Zhao X."/>
            <person name="Zhong W.Y."/>
            <person name="Ma X.K."/>
            <person name="Ma L."/>
            <person name="Huang J."/>
            <person name="Chen G.Z."/>
            <person name="Huang M.Z."/>
            <person name="Huang L."/>
            <person name="Peng D.H."/>
            <person name="Luo Y.B."/>
            <person name="Zou S.Q."/>
            <person name="Chen S.P."/>
            <person name="Lan S."/>
            <person name="Tsai W.C."/>
            <person name="Van de Peer Y."/>
            <person name="Liu Z.J."/>
        </authorList>
    </citation>
    <scope>NUCLEOTIDE SEQUENCE [LARGE SCALE GENOMIC DNA]</scope>
    <source>
        <strain evidence="5">Lor288</strain>
    </source>
</reference>
<protein>
    <recommendedName>
        <fullName evidence="3">Elongation factor Ts, mitochondrial</fullName>
        <shortName evidence="3">EF-Ts</shortName>
        <shortName evidence="3">EF-TsMt</shortName>
    </recommendedName>
</protein>
<dbReference type="Proteomes" id="UP001412067">
    <property type="component" value="Unassembled WGS sequence"/>
</dbReference>
<comment type="similarity">
    <text evidence="3">Belongs to the EF-Ts family.</text>
</comment>
<evidence type="ECO:0000313" key="6">
    <source>
        <dbReference type="Proteomes" id="UP001412067"/>
    </source>
</evidence>
<keyword evidence="1 3" id="KW-0251">Elongation factor</keyword>
<dbReference type="PANTHER" id="PTHR11741:SF0">
    <property type="entry name" value="ELONGATION FACTOR TS, MITOCHONDRIAL"/>
    <property type="match status" value="1"/>
</dbReference>
<keyword evidence="3" id="KW-0496">Mitochondrion</keyword>
<dbReference type="InterPro" id="IPR014039">
    <property type="entry name" value="Transl_elong_EFTs/EF1B_dimer"/>
</dbReference>
<dbReference type="Gene3D" id="1.10.286.20">
    <property type="match status" value="1"/>
</dbReference>
<evidence type="ECO:0000256" key="2">
    <source>
        <dbReference type="ARBA" id="ARBA00022917"/>
    </source>
</evidence>
<evidence type="ECO:0000259" key="4">
    <source>
        <dbReference type="Pfam" id="PF00889"/>
    </source>
</evidence>
<accession>A0ABR2MNE4</accession>